<feature type="domain" description="CHAT" evidence="2">
    <location>
        <begin position="539"/>
        <end position="866"/>
    </location>
</feature>
<feature type="compositionally biased region" description="Polar residues" evidence="1">
    <location>
        <begin position="16"/>
        <end position="26"/>
    </location>
</feature>
<organism evidence="3 4">
    <name type="scientific">Clonostachys rhizophaga</name>
    <dbReference type="NCBI Taxonomy" id="160324"/>
    <lineage>
        <taxon>Eukaryota</taxon>
        <taxon>Fungi</taxon>
        <taxon>Dikarya</taxon>
        <taxon>Ascomycota</taxon>
        <taxon>Pezizomycotina</taxon>
        <taxon>Sordariomycetes</taxon>
        <taxon>Hypocreomycetidae</taxon>
        <taxon>Hypocreales</taxon>
        <taxon>Bionectriaceae</taxon>
        <taxon>Clonostachys</taxon>
    </lineage>
</organism>
<evidence type="ECO:0000256" key="1">
    <source>
        <dbReference type="SAM" id="MobiDB-lite"/>
    </source>
</evidence>
<dbReference type="SUPFAM" id="SSF48452">
    <property type="entry name" value="TPR-like"/>
    <property type="match status" value="1"/>
</dbReference>
<protein>
    <recommendedName>
        <fullName evidence="2">CHAT domain-containing protein</fullName>
    </recommendedName>
</protein>
<proteinExistence type="predicted"/>
<feature type="region of interest" description="Disordered" evidence="1">
    <location>
        <begin position="16"/>
        <end position="39"/>
    </location>
</feature>
<evidence type="ECO:0000259" key="2">
    <source>
        <dbReference type="Pfam" id="PF12770"/>
    </source>
</evidence>
<evidence type="ECO:0000313" key="4">
    <source>
        <dbReference type="Proteomes" id="UP000696573"/>
    </source>
</evidence>
<dbReference type="AlphaFoldDB" id="A0A9N9VTV4"/>
<comment type="caution">
    <text evidence="3">The sequence shown here is derived from an EMBL/GenBank/DDBJ whole genome shotgun (WGS) entry which is preliminary data.</text>
</comment>
<keyword evidence="4" id="KW-1185">Reference proteome</keyword>
<dbReference type="Proteomes" id="UP000696573">
    <property type="component" value="Unassembled WGS sequence"/>
</dbReference>
<dbReference type="OrthoDB" id="9991317at2759"/>
<dbReference type="InterPro" id="IPR024983">
    <property type="entry name" value="CHAT_dom"/>
</dbReference>
<name>A0A9N9VTV4_9HYPO</name>
<dbReference type="Pfam" id="PF12770">
    <property type="entry name" value="CHAT"/>
    <property type="match status" value="1"/>
</dbReference>
<reference evidence="3" key="1">
    <citation type="submission" date="2021-10" db="EMBL/GenBank/DDBJ databases">
        <authorList>
            <person name="Piombo E."/>
        </authorList>
    </citation>
    <scope>NUCLEOTIDE SEQUENCE</scope>
</reference>
<dbReference type="EMBL" id="CABFNQ020000744">
    <property type="protein sequence ID" value="CAH0032574.1"/>
    <property type="molecule type" value="Genomic_DNA"/>
</dbReference>
<sequence length="867" mass="98183">MVAFIFQANAAHLQLSPTSSPAQTAQGCDESNDDNKKSQGHIPQAFFDPFFSIRHTDDVEESIKAHVSALATLQKDDPEYLIHIHQLGESYFDRYSVIHTLIDLERSLDCLEEAYMLATPQYLGWNKLSRSVGWVYYRSYERTSFEENLELAVKMYESLVNTPHEDEETHLRILYELSVIYTSLYDLSGAQIADDTSSDETDSQGILSDGKRYLHLAIKHQEEVVRKIKGNSEFHSNVLNSLATNYLYRYELENSPEDFERGIEKYEEALSMCKTNYPSRYTLLYDAGEGYFWKYKISKHDDDLNTALKCYREAFKLQWISTLSLFDVGYKLANGYAKAGKWRESYETFVQMLVLAPHLFHRSAEYSDKQRLLFTVSGVASMAAAAAIRVEEPIYRVISLLELGRGIITQSMQEMRHDLSQVKDSHPRLVQEYTELAGPLSKQILSDPKDSEGRYEMAERLDAVLGEINTVLGTSPYAIFSEEQLMNMAEHGPIVVLNIAVDRCDAIIIEKPQLHTLHLPDLRATDAFQMAQKKIRDHELLEWMWTTTARPILDALGFTSTPSDENWPHIWWVPTGPFAGFPIHAAGYHSSNSGATVLDRVMSSYSTSLTSLAQAGARISRSEGMPNPNQVVLVAMENTPGLSNLPFTTQEATEIEGLCNTAGLSVNKPKPLREDVLQALSHCDIFHFAGHGRTETYDLIRCAILLQDWREKPLIVGDFYEADISGSQPLLAYLSACGTGEVSQYHLQDETIHLMSSFQFAGFPHVIGTLWQVNDETCVHMSVGVYRRILDHGMRSSSVSEALHHASRSLREDWVKRNDFRARSQHDGDISESFIPAHSSVSENGNRDIDPVEESPMYWVPYVHYGP</sequence>
<gene>
    <name evidence="3" type="ORF">CRHIZ90672A_00002424</name>
</gene>
<evidence type="ECO:0000313" key="3">
    <source>
        <dbReference type="EMBL" id="CAH0032574.1"/>
    </source>
</evidence>
<accession>A0A9N9VTV4</accession>
<dbReference type="Gene3D" id="1.25.40.10">
    <property type="entry name" value="Tetratricopeptide repeat domain"/>
    <property type="match status" value="2"/>
</dbReference>
<dbReference type="InterPro" id="IPR011990">
    <property type="entry name" value="TPR-like_helical_dom_sf"/>
</dbReference>